<dbReference type="RefSeq" id="WP_140197482.1">
    <property type="nucleotide sequence ID" value="NZ_CP065915.1"/>
</dbReference>
<protein>
    <submittedName>
        <fullName evidence="1">Uncharacterized protein</fullName>
    </submittedName>
</protein>
<name>A0A5C5GAV2_9RHOB</name>
<dbReference type="OrthoDB" id="9906144at2"/>
<keyword evidence="2" id="KW-1185">Reference proteome</keyword>
<comment type="caution">
    <text evidence="1">The sequence shown here is derived from an EMBL/GenBank/DDBJ whole genome shotgun (WGS) entry which is preliminary data.</text>
</comment>
<gene>
    <name evidence="1" type="ORF">FHY64_19100</name>
</gene>
<evidence type="ECO:0000313" key="2">
    <source>
        <dbReference type="Proteomes" id="UP000314011"/>
    </source>
</evidence>
<proteinExistence type="predicted"/>
<sequence length="131" mass="14416">MIDSKDTRPLNILIAETIQIIALDLQEEARAAAPTATIEIWQGNTGWPEMSEPDLVFWALDVSGEERMKQFEYFSSRASRMVAIGDSFDRAVLPAHVSHLAVPFSPTEVASHVTACLSVSDRTSSQRSAQP</sequence>
<dbReference type="AlphaFoldDB" id="A0A5C5GAV2"/>
<dbReference type="EMBL" id="VFFF01000004">
    <property type="protein sequence ID" value="TNY30687.1"/>
    <property type="molecule type" value="Genomic_DNA"/>
</dbReference>
<evidence type="ECO:0000313" key="1">
    <source>
        <dbReference type="EMBL" id="TNY30687.1"/>
    </source>
</evidence>
<organism evidence="1 2">
    <name type="scientific">Pelagovum pacificum</name>
    <dbReference type="NCBI Taxonomy" id="2588711"/>
    <lineage>
        <taxon>Bacteria</taxon>
        <taxon>Pseudomonadati</taxon>
        <taxon>Pseudomonadota</taxon>
        <taxon>Alphaproteobacteria</taxon>
        <taxon>Rhodobacterales</taxon>
        <taxon>Paracoccaceae</taxon>
        <taxon>Pelagovum</taxon>
    </lineage>
</organism>
<reference evidence="1 2" key="1">
    <citation type="submission" date="2019-06" db="EMBL/GenBank/DDBJ databases">
        <title>Genome of new Rhodobacteraceae sp. SM1903.</title>
        <authorList>
            <person name="Ren X."/>
        </authorList>
    </citation>
    <scope>NUCLEOTIDE SEQUENCE [LARGE SCALE GENOMIC DNA]</scope>
    <source>
        <strain evidence="1 2">SM1903</strain>
    </source>
</reference>
<accession>A0A5C5GAV2</accession>
<dbReference type="Proteomes" id="UP000314011">
    <property type="component" value="Unassembled WGS sequence"/>
</dbReference>